<dbReference type="Proteomes" id="UP000242287">
    <property type="component" value="Unassembled WGS sequence"/>
</dbReference>
<protein>
    <submittedName>
        <fullName evidence="1">Uncharacterized protein</fullName>
    </submittedName>
</protein>
<proteinExistence type="predicted"/>
<keyword evidence="2" id="KW-1185">Reference proteome</keyword>
<organism evidence="1 2">
    <name type="scientific">Amanita thiersii Skay4041</name>
    <dbReference type="NCBI Taxonomy" id="703135"/>
    <lineage>
        <taxon>Eukaryota</taxon>
        <taxon>Fungi</taxon>
        <taxon>Dikarya</taxon>
        <taxon>Basidiomycota</taxon>
        <taxon>Agaricomycotina</taxon>
        <taxon>Agaricomycetes</taxon>
        <taxon>Agaricomycetidae</taxon>
        <taxon>Agaricales</taxon>
        <taxon>Pluteineae</taxon>
        <taxon>Amanitaceae</taxon>
        <taxon>Amanita</taxon>
    </lineage>
</organism>
<evidence type="ECO:0000313" key="2">
    <source>
        <dbReference type="Proteomes" id="UP000242287"/>
    </source>
</evidence>
<reference evidence="1 2" key="1">
    <citation type="submission" date="2014-02" db="EMBL/GenBank/DDBJ databases">
        <title>Transposable element dynamics among asymbiotic and ectomycorrhizal Amanita fungi.</title>
        <authorList>
            <consortium name="DOE Joint Genome Institute"/>
            <person name="Hess J."/>
            <person name="Skrede I."/>
            <person name="Wolfe B."/>
            <person name="LaButti K."/>
            <person name="Ohm R.A."/>
            <person name="Grigoriev I.V."/>
            <person name="Pringle A."/>
        </authorList>
    </citation>
    <scope>NUCLEOTIDE SEQUENCE [LARGE SCALE GENOMIC DNA]</scope>
    <source>
        <strain evidence="1 2">SKay4041</strain>
    </source>
</reference>
<name>A0A2A9N679_9AGAR</name>
<accession>A0A2A9N679</accession>
<feature type="non-terminal residue" evidence="1">
    <location>
        <position position="136"/>
    </location>
</feature>
<dbReference type="EMBL" id="KZ302686">
    <property type="protein sequence ID" value="PFH44939.1"/>
    <property type="molecule type" value="Genomic_DNA"/>
</dbReference>
<dbReference type="OrthoDB" id="3068232at2759"/>
<dbReference type="AlphaFoldDB" id="A0A2A9N679"/>
<sequence>MAKILPSDIADIGLSNREYSNVAVRLVKHLEDGIEEDIRQLDEKIASCQVTIVNLRAKRNKLWGQRNKLEEQLKGCKAVHAPHKRLPVDVLRHIFLLCINKQGELSLPYCWIPTQIALSRVCSLWRSVALNTPFLW</sequence>
<gene>
    <name evidence="1" type="ORF">AMATHDRAFT_164609</name>
</gene>
<evidence type="ECO:0000313" key="1">
    <source>
        <dbReference type="EMBL" id="PFH44939.1"/>
    </source>
</evidence>